<evidence type="ECO:0000313" key="2">
    <source>
        <dbReference type="Proteomes" id="UP000241010"/>
    </source>
</evidence>
<keyword evidence="2" id="KW-1185">Reference proteome</keyword>
<dbReference type="PROSITE" id="PS51257">
    <property type="entry name" value="PROKAR_LIPOPROTEIN"/>
    <property type="match status" value="1"/>
</dbReference>
<dbReference type="EMBL" id="PZKG01000019">
    <property type="protein sequence ID" value="PTE22573.1"/>
    <property type="molecule type" value="Genomic_DNA"/>
</dbReference>
<organism evidence="1 2">
    <name type="scientific">Cereibacter changlensis JA139</name>
    <dbReference type="NCBI Taxonomy" id="1188249"/>
    <lineage>
        <taxon>Bacteria</taxon>
        <taxon>Pseudomonadati</taxon>
        <taxon>Pseudomonadota</taxon>
        <taxon>Alphaproteobacteria</taxon>
        <taxon>Rhodobacterales</taxon>
        <taxon>Paracoccaceae</taxon>
        <taxon>Cereibacter</taxon>
    </lineage>
</organism>
<dbReference type="AlphaFoldDB" id="A0A2T4JXT7"/>
<dbReference type="OrthoDB" id="7875456at2"/>
<comment type="caution">
    <text evidence="1">The sequence shown here is derived from an EMBL/GenBank/DDBJ whole genome shotgun (WGS) entry which is preliminary data.</text>
</comment>
<name>A0A2T4JXT7_9RHOB</name>
<evidence type="ECO:0000313" key="1">
    <source>
        <dbReference type="EMBL" id="PTE22573.1"/>
    </source>
</evidence>
<dbReference type="Proteomes" id="UP000241010">
    <property type="component" value="Unassembled WGS sequence"/>
</dbReference>
<dbReference type="RefSeq" id="WP_107663087.1">
    <property type="nucleotide sequence ID" value="NZ_PZKG01000019.1"/>
</dbReference>
<proteinExistence type="predicted"/>
<gene>
    <name evidence="1" type="ORF">C5F48_06435</name>
</gene>
<protein>
    <submittedName>
        <fullName evidence="1">Uncharacterized protein</fullName>
    </submittedName>
</protein>
<reference evidence="1 2" key="1">
    <citation type="submission" date="2018-03" db="EMBL/GenBank/DDBJ databases">
        <title>Cereibacter changlensis.</title>
        <authorList>
            <person name="Meyer T.E."/>
            <person name="Miller S."/>
            <person name="Lodha T."/>
            <person name="Gandham S."/>
            <person name="Chintalapati S."/>
            <person name="Chintalapati V.R."/>
        </authorList>
    </citation>
    <scope>NUCLEOTIDE SEQUENCE [LARGE SCALE GENOMIC DNA]</scope>
    <source>
        <strain evidence="1 2">JA139</strain>
    </source>
</reference>
<accession>A0A2T4JXT7</accession>
<sequence length="135" mass="15121">MRFLLILPLGLALAACGTPQERCVYRETRDLRTVDSLIATSQLNLSRGYAMEDKVIYEPVWENCGDRFRRNKKTGEVVAVAPRLCLETRPRTISRPKAIDLAAEARLLASLQAKRTELARAAQASVSQCKAQYPE</sequence>